<dbReference type="PANTHER" id="PTHR34298:SF2">
    <property type="entry name" value="SEGREGATION AND CONDENSATION PROTEIN B"/>
    <property type="match status" value="1"/>
</dbReference>
<dbReference type="SUPFAM" id="SSF46785">
    <property type="entry name" value="Winged helix' DNA-binding domain"/>
    <property type="match status" value="2"/>
</dbReference>
<keyword evidence="4 5" id="KW-0131">Cell cycle</keyword>
<name>A0A017RSX2_9CLOT</name>
<evidence type="ECO:0000256" key="4">
    <source>
        <dbReference type="ARBA" id="ARBA00023306"/>
    </source>
</evidence>
<dbReference type="PANTHER" id="PTHR34298">
    <property type="entry name" value="SEGREGATION AND CONDENSATION PROTEIN B"/>
    <property type="match status" value="1"/>
</dbReference>
<dbReference type="HAMAP" id="MF_01804">
    <property type="entry name" value="ScpB"/>
    <property type="match status" value="1"/>
</dbReference>
<dbReference type="Gene3D" id="1.10.10.10">
    <property type="entry name" value="Winged helix-like DNA-binding domain superfamily/Winged helix DNA-binding domain"/>
    <property type="match status" value="2"/>
</dbReference>
<dbReference type="GO" id="GO:0006260">
    <property type="term" value="P:DNA replication"/>
    <property type="evidence" value="ECO:0007669"/>
    <property type="project" value="UniProtKB-UniRule"/>
</dbReference>
<keyword evidence="2 5" id="KW-0132">Cell division</keyword>
<sequence>MEDFLKELGLIENNERIKGIIEAVLFASGDPISIKLLAEILDLNEKKVKKIIEEMVEEYSKDSRGLYLIEFNDKVQISTKPEYGEYIKRLIKPGGRQNLSQAAIETLAIIAYKQPITKMEIDEIRGVRSDRAITTLLERGLIKEGGRLETTGRPILYCTTDDFLKYFGFKNIDELPELIEFNIDYEEE</sequence>
<dbReference type="InterPro" id="IPR036390">
    <property type="entry name" value="WH_DNA-bd_sf"/>
</dbReference>
<proteinExistence type="inferred from homology"/>
<dbReference type="NCBIfam" id="TIGR00281">
    <property type="entry name" value="SMC-Scp complex subunit ScpB"/>
    <property type="match status" value="1"/>
</dbReference>
<protein>
    <recommendedName>
        <fullName evidence="5">Segregation and condensation protein B</fullName>
    </recommendedName>
</protein>
<dbReference type="RefSeq" id="WP_035380890.1">
    <property type="nucleotide sequence ID" value="NZ_AZQP01000039.1"/>
</dbReference>
<dbReference type="STRING" id="1403537.Q428_11505"/>
<comment type="caution">
    <text evidence="6">The sequence shown here is derived from an EMBL/GenBank/DDBJ whole genome shotgun (WGS) entry which is preliminary data.</text>
</comment>
<dbReference type="GO" id="GO:0005737">
    <property type="term" value="C:cytoplasm"/>
    <property type="evidence" value="ECO:0007669"/>
    <property type="project" value="UniProtKB-SubCell"/>
</dbReference>
<dbReference type="PIRSF" id="PIRSF019345">
    <property type="entry name" value="ScpB"/>
    <property type="match status" value="1"/>
</dbReference>
<dbReference type="Proteomes" id="UP000019681">
    <property type="component" value="Unassembled WGS sequence"/>
</dbReference>
<dbReference type="EMBL" id="AZQP01000039">
    <property type="protein sequence ID" value="EYE87762.1"/>
    <property type="molecule type" value="Genomic_DNA"/>
</dbReference>
<keyword evidence="1 5" id="KW-0963">Cytoplasm</keyword>
<dbReference type="GO" id="GO:0051301">
    <property type="term" value="P:cell division"/>
    <property type="evidence" value="ECO:0007669"/>
    <property type="project" value="UniProtKB-KW"/>
</dbReference>
<dbReference type="OrthoDB" id="9806226at2"/>
<comment type="subcellular location">
    <subcellularLocation>
        <location evidence="5">Cytoplasm</location>
    </subcellularLocation>
    <text evidence="5">Associated with two foci at the outer edges of the nucleoid region in young cells, and at four foci within both cell halves in older cells.</text>
</comment>
<evidence type="ECO:0000256" key="3">
    <source>
        <dbReference type="ARBA" id="ARBA00022829"/>
    </source>
</evidence>
<reference evidence="6 7" key="1">
    <citation type="journal article" date="2014" name="Genome Announc.">
        <title>Draft Genome Sequence of Fervidicella metallireducens Strain AeBT, an Iron-Reducing Thermoanaerobe from the Great Artesian Basin.</title>
        <authorList>
            <person name="Patel B.K."/>
        </authorList>
    </citation>
    <scope>NUCLEOTIDE SEQUENCE [LARGE SCALE GENOMIC DNA]</scope>
    <source>
        <strain evidence="6 7">AeB</strain>
    </source>
</reference>
<dbReference type="AlphaFoldDB" id="A0A017RSX2"/>
<evidence type="ECO:0000313" key="7">
    <source>
        <dbReference type="Proteomes" id="UP000019681"/>
    </source>
</evidence>
<accession>A0A017RSX2</accession>
<keyword evidence="7" id="KW-1185">Reference proteome</keyword>
<dbReference type="InterPro" id="IPR036388">
    <property type="entry name" value="WH-like_DNA-bd_sf"/>
</dbReference>
<gene>
    <name evidence="5" type="primary">scpB</name>
    <name evidence="6" type="ORF">Q428_11505</name>
</gene>
<keyword evidence="3 5" id="KW-0159">Chromosome partition</keyword>
<evidence type="ECO:0000256" key="2">
    <source>
        <dbReference type="ARBA" id="ARBA00022618"/>
    </source>
</evidence>
<comment type="similarity">
    <text evidence="5">Belongs to the ScpB family.</text>
</comment>
<evidence type="ECO:0000256" key="1">
    <source>
        <dbReference type="ARBA" id="ARBA00022490"/>
    </source>
</evidence>
<organism evidence="6 7">
    <name type="scientific">Fervidicella metallireducens AeB</name>
    <dbReference type="NCBI Taxonomy" id="1403537"/>
    <lineage>
        <taxon>Bacteria</taxon>
        <taxon>Bacillati</taxon>
        <taxon>Bacillota</taxon>
        <taxon>Clostridia</taxon>
        <taxon>Eubacteriales</taxon>
        <taxon>Clostridiaceae</taxon>
        <taxon>Fervidicella</taxon>
    </lineage>
</organism>
<evidence type="ECO:0000313" key="6">
    <source>
        <dbReference type="EMBL" id="EYE87762.1"/>
    </source>
</evidence>
<dbReference type="Pfam" id="PF04079">
    <property type="entry name" value="SMC_ScpB"/>
    <property type="match status" value="1"/>
</dbReference>
<evidence type="ECO:0000256" key="5">
    <source>
        <dbReference type="HAMAP-Rule" id="MF_01804"/>
    </source>
</evidence>
<dbReference type="InterPro" id="IPR005234">
    <property type="entry name" value="ScpB_csome_segregation"/>
</dbReference>
<comment type="subunit">
    <text evidence="5">Homodimer. Homodimerization may be required to stabilize the binding of ScpA to the Smc head domains. Component of a cohesin-like complex composed of ScpA, ScpB and the Smc homodimer, in which ScpA and ScpB bind to the head domain of Smc. The presence of the three proteins is required for the association of the complex with DNA.</text>
</comment>
<dbReference type="GO" id="GO:0051304">
    <property type="term" value="P:chromosome separation"/>
    <property type="evidence" value="ECO:0007669"/>
    <property type="project" value="InterPro"/>
</dbReference>
<comment type="function">
    <text evidence="5">Participates in chromosomal partition during cell division. May act via the formation of a condensin-like complex containing Smc and ScpA that pull DNA away from mid-cell into both cell halves.</text>
</comment>